<feature type="domain" description="ABC transporter" evidence="8">
    <location>
        <begin position="324"/>
        <end position="519"/>
    </location>
</feature>
<dbReference type="GO" id="GO:0005886">
    <property type="term" value="C:plasma membrane"/>
    <property type="evidence" value="ECO:0007669"/>
    <property type="project" value="UniProtKB-SubCell"/>
</dbReference>
<dbReference type="GO" id="GO:0005524">
    <property type="term" value="F:ATP binding"/>
    <property type="evidence" value="ECO:0007669"/>
    <property type="project" value="UniProtKB-KW"/>
</dbReference>
<organism evidence="10 11">
    <name type="scientific">Fenollaria massiliensis</name>
    <dbReference type="NCBI Taxonomy" id="938288"/>
    <lineage>
        <taxon>Bacteria</taxon>
        <taxon>Bacillati</taxon>
        <taxon>Bacillota</taxon>
        <taxon>Clostridia</taxon>
        <taxon>Eubacteriales</taxon>
        <taxon>Fenollaria</taxon>
    </lineage>
</organism>
<dbReference type="PROSITE" id="PS00211">
    <property type="entry name" value="ABC_TRANSPORTER_1"/>
    <property type="match status" value="1"/>
</dbReference>
<dbReference type="InterPro" id="IPR017871">
    <property type="entry name" value="ABC_transporter-like_CS"/>
</dbReference>
<dbReference type="InterPro" id="IPR039421">
    <property type="entry name" value="Type_1_exporter"/>
</dbReference>
<dbReference type="Proteomes" id="UP000831151">
    <property type="component" value="Chromosome"/>
</dbReference>
<dbReference type="PANTHER" id="PTHR24221">
    <property type="entry name" value="ATP-BINDING CASSETTE SUB-FAMILY B"/>
    <property type="match status" value="1"/>
</dbReference>
<protein>
    <submittedName>
        <fullName evidence="10">ABC transporter ATP-binding protein/permease</fullName>
    </submittedName>
</protein>
<name>A0A9E7DJ22_9FIRM</name>
<keyword evidence="3" id="KW-0547">Nucleotide-binding</keyword>
<keyword evidence="6 7" id="KW-0472">Membrane</keyword>
<dbReference type="SUPFAM" id="SSF90123">
    <property type="entry name" value="ABC transporter transmembrane region"/>
    <property type="match status" value="1"/>
</dbReference>
<keyword evidence="4 10" id="KW-0067">ATP-binding</keyword>
<comment type="subcellular location">
    <subcellularLocation>
        <location evidence="1">Cell membrane</location>
        <topology evidence="1">Multi-pass membrane protein</topology>
    </subcellularLocation>
</comment>
<evidence type="ECO:0000256" key="1">
    <source>
        <dbReference type="ARBA" id="ARBA00004651"/>
    </source>
</evidence>
<evidence type="ECO:0000259" key="8">
    <source>
        <dbReference type="PROSITE" id="PS50893"/>
    </source>
</evidence>
<reference evidence="10" key="1">
    <citation type="submission" date="2022-04" db="EMBL/GenBank/DDBJ databases">
        <title>Complete genome sequences of Ezakiella coagulans and Fenollaria massiliensis.</title>
        <authorList>
            <person name="France M.T."/>
            <person name="Clifford J."/>
            <person name="Narina S."/>
            <person name="Rutt L."/>
            <person name="Ravel J."/>
        </authorList>
    </citation>
    <scope>NUCLEOTIDE SEQUENCE</scope>
    <source>
        <strain evidence="10">C0061C2</strain>
    </source>
</reference>
<keyword evidence="2 7" id="KW-0812">Transmembrane</keyword>
<dbReference type="PANTHER" id="PTHR24221:SF654">
    <property type="entry name" value="ATP-BINDING CASSETTE SUB-FAMILY B MEMBER 6"/>
    <property type="match status" value="1"/>
</dbReference>
<feature type="transmembrane region" description="Helical" evidence="7">
    <location>
        <begin position="151"/>
        <end position="171"/>
    </location>
</feature>
<proteinExistence type="predicted"/>
<keyword evidence="11" id="KW-1185">Reference proteome</keyword>
<dbReference type="Gene3D" id="1.20.1560.10">
    <property type="entry name" value="ABC transporter type 1, transmembrane domain"/>
    <property type="match status" value="1"/>
</dbReference>
<dbReference type="KEGG" id="fms:M1R53_06255"/>
<dbReference type="GO" id="GO:0016887">
    <property type="term" value="F:ATP hydrolysis activity"/>
    <property type="evidence" value="ECO:0007669"/>
    <property type="project" value="InterPro"/>
</dbReference>
<feature type="transmembrane region" description="Helical" evidence="7">
    <location>
        <begin position="12"/>
        <end position="33"/>
    </location>
</feature>
<dbReference type="InterPro" id="IPR036640">
    <property type="entry name" value="ABC1_TM_sf"/>
</dbReference>
<dbReference type="AlphaFoldDB" id="A0A9E7DJ22"/>
<feature type="transmembrane region" description="Helical" evidence="7">
    <location>
        <begin position="53"/>
        <end position="73"/>
    </location>
</feature>
<dbReference type="InterPro" id="IPR003439">
    <property type="entry name" value="ABC_transporter-like_ATP-bd"/>
</dbReference>
<accession>A0A9E7DJ22</accession>
<evidence type="ECO:0000256" key="5">
    <source>
        <dbReference type="ARBA" id="ARBA00022989"/>
    </source>
</evidence>
<evidence type="ECO:0000259" key="9">
    <source>
        <dbReference type="PROSITE" id="PS50929"/>
    </source>
</evidence>
<dbReference type="GO" id="GO:0034040">
    <property type="term" value="F:ATPase-coupled lipid transmembrane transporter activity"/>
    <property type="evidence" value="ECO:0007669"/>
    <property type="project" value="TreeGrafter"/>
</dbReference>
<evidence type="ECO:0000256" key="6">
    <source>
        <dbReference type="ARBA" id="ARBA00023136"/>
    </source>
</evidence>
<dbReference type="Gene3D" id="3.40.50.300">
    <property type="entry name" value="P-loop containing nucleotide triphosphate hydrolases"/>
    <property type="match status" value="1"/>
</dbReference>
<dbReference type="EMBL" id="CP096649">
    <property type="protein sequence ID" value="UQK58836.1"/>
    <property type="molecule type" value="Genomic_DNA"/>
</dbReference>
<feature type="domain" description="ABC transmembrane type-1" evidence="9">
    <location>
        <begin position="14"/>
        <end position="295"/>
    </location>
</feature>
<evidence type="ECO:0000256" key="3">
    <source>
        <dbReference type="ARBA" id="ARBA00022741"/>
    </source>
</evidence>
<evidence type="ECO:0000313" key="11">
    <source>
        <dbReference type="Proteomes" id="UP000831151"/>
    </source>
</evidence>
<evidence type="ECO:0000256" key="4">
    <source>
        <dbReference type="ARBA" id="ARBA00022840"/>
    </source>
</evidence>
<dbReference type="InterPro" id="IPR011527">
    <property type="entry name" value="ABC1_TM_dom"/>
</dbReference>
<dbReference type="PROSITE" id="PS50929">
    <property type="entry name" value="ABC_TM1F"/>
    <property type="match status" value="1"/>
</dbReference>
<dbReference type="Pfam" id="PF00005">
    <property type="entry name" value="ABC_tran"/>
    <property type="match status" value="1"/>
</dbReference>
<dbReference type="SMART" id="SM00382">
    <property type="entry name" value="AAA"/>
    <property type="match status" value="1"/>
</dbReference>
<feature type="transmembrane region" description="Helical" evidence="7">
    <location>
        <begin position="266"/>
        <end position="287"/>
    </location>
</feature>
<evidence type="ECO:0000256" key="2">
    <source>
        <dbReference type="ARBA" id="ARBA00022692"/>
    </source>
</evidence>
<feature type="transmembrane region" description="Helical" evidence="7">
    <location>
        <begin position="124"/>
        <end position="145"/>
    </location>
</feature>
<dbReference type="Pfam" id="PF00664">
    <property type="entry name" value="ABC_membrane"/>
    <property type="match status" value="1"/>
</dbReference>
<dbReference type="RefSeq" id="WP_249242390.1">
    <property type="nucleotide sequence ID" value="NZ_CP096649.1"/>
</dbReference>
<evidence type="ECO:0000256" key="7">
    <source>
        <dbReference type="SAM" id="Phobius"/>
    </source>
</evidence>
<dbReference type="SUPFAM" id="SSF52540">
    <property type="entry name" value="P-loop containing nucleoside triphosphate hydrolases"/>
    <property type="match status" value="1"/>
</dbReference>
<gene>
    <name evidence="10" type="ORF">M1R53_06255</name>
</gene>
<feature type="transmembrane region" description="Helical" evidence="7">
    <location>
        <begin position="234"/>
        <end position="254"/>
    </location>
</feature>
<dbReference type="GO" id="GO:0140359">
    <property type="term" value="F:ABC-type transporter activity"/>
    <property type="evidence" value="ECO:0007669"/>
    <property type="project" value="InterPro"/>
</dbReference>
<dbReference type="InterPro" id="IPR003593">
    <property type="entry name" value="AAA+_ATPase"/>
</dbReference>
<sequence length="519" mass="59375">MIRDKYKKNFSKILLLFITGIIVGSLSIFPMVFIQKVIDYLTLGNQSEFIKYIILYSLVYILVNMFKIALVNFGSKFELNLNRDIKDEIVESILSTKIEQLEQAGRSNVFNVIIDDLKALDDKLIPLIFDLGFSISSFIIGSIIIINYDYIMLFAMIIISAISTVVIQKILRSSEMASEKSQIQRLNVINKFFDIIVGARDIKLFNKEKVFTSEFHEENHELTKLDKKIVNIKNVSQALVSLLFNLIMATLIFIGGMRVSQGSLSVGALIAIILYASMITDPIFNIIENQKEISAFKNSVKRIDETFNSIDRENIDLIEDFNEIQFKDVSLKYGDNQILNNFNLIINKNDKLKINGRTGSGKSTIAKLITNMYKPTSGHVYVYGKENQMISLSAVFQENKLFNMSIIDNITFKTKVDEDKLDKIIKMCRLEEVIEKYGLNNIGFDSSTLSGGEKTRVLLARALYKDCELYIFDEISTGLDETLFYEIFDDTMKYLSSKTIITIDHKYIDEKYFTKSIAI</sequence>
<evidence type="ECO:0000313" key="10">
    <source>
        <dbReference type="EMBL" id="UQK58836.1"/>
    </source>
</evidence>
<dbReference type="InterPro" id="IPR027417">
    <property type="entry name" value="P-loop_NTPase"/>
</dbReference>
<keyword evidence="5 7" id="KW-1133">Transmembrane helix</keyword>
<dbReference type="PROSITE" id="PS50893">
    <property type="entry name" value="ABC_TRANSPORTER_2"/>
    <property type="match status" value="1"/>
</dbReference>